<protein>
    <recommendedName>
        <fullName evidence="4">CBM-cenC domain-containing protein</fullName>
    </recommendedName>
</protein>
<reference evidence="3" key="1">
    <citation type="submission" date="2016-10" db="EMBL/GenBank/DDBJ databases">
        <authorList>
            <person name="Varghese N."/>
            <person name="Submissions S."/>
        </authorList>
    </citation>
    <scope>NUCLEOTIDE SEQUENCE [LARGE SCALE GENOMIC DNA]</scope>
    <source>
        <strain evidence="3">DSM 16858</strain>
    </source>
</reference>
<keyword evidence="1" id="KW-0732">Signal</keyword>
<dbReference type="Gene3D" id="2.60.120.260">
    <property type="entry name" value="Galactose-binding domain-like"/>
    <property type="match status" value="1"/>
</dbReference>
<dbReference type="AlphaFoldDB" id="A0A1I0LEX2"/>
<gene>
    <name evidence="2" type="ORF">SAMN05443639_12584</name>
</gene>
<dbReference type="Proteomes" id="UP000199181">
    <property type="component" value="Unassembled WGS sequence"/>
</dbReference>
<name>A0A1I0LEX2_9BACT</name>
<accession>A0A1I0LEX2</accession>
<feature type="chain" id="PRO_5011503575" description="CBM-cenC domain-containing protein" evidence="1">
    <location>
        <begin position="36"/>
        <end position="317"/>
    </location>
</feature>
<evidence type="ECO:0000256" key="1">
    <source>
        <dbReference type="SAM" id="SignalP"/>
    </source>
</evidence>
<evidence type="ECO:0000313" key="2">
    <source>
        <dbReference type="EMBL" id="SEU38093.1"/>
    </source>
</evidence>
<organism evidence="2 3">
    <name type="scientific">Stigmatella erecta</name>
    <dbReference type="NCBI Taxonomy" id="83460"/>
    <lineage>
        <taxon>Bacteria</taxon>
        <taxon>Pseudomonadati</taxon>
        <taxon>Myxococcota</taxon>
        <taxon>Myxococcia</taxon>
        <taxon>Myxococcales</taxon>
        <taxon>Cystobacterineae</taxon>
        <taxon>Archangiaceae</taxon>
        <taxon>Stigmatella</taxon>
    </lineage>
</organism>
<evidence type="ECO:0008006" key="4">
    <source>
        <dbReference type="Google" id="ProtNLM"/>
    </source>
</evidence>
<keyword evidence="3" id="KW-1185">Reference proteome</keyword>
<dbReference type="EMBL" id="FOIJ01000025">
    <property type="protein sequence ID" value="SEU38093.1"/>
    <property type="molecule type" value="Genomic_DNA"/>
</dbReference>
<sequence length="317" mass="33101">MNPMNNTREHSFQPWFGMSLAAVSAAWLLAGCGPAAELSGQAPALLEGSASLATCTYQSLQSRVQPNAQTPWNHVLTITLGQTLKVGSFYDGTGLPTTCCTTLTVVGPNGYVAYPGNLTLVTLPDVGIYTVTAACGGISDTATVTVKPNYTVIPLTNANLETQSTPAYGFIDGWGPNGAWASHADHPANGRAGLGTRFGYYSAGTQETVGQLLSTQRFKANTRYTFRSYAQGGGDNSGVLPYQLGYAAIDGDLSSFVPLATAPIAVGANWVLTSGVTYLTPASGTPLGKQVIVRFGQGSDGGVSDIWFDNLELRTVP</sequence>
<proteinExistence type="predicted"/>
<evidence type="ECO:0000313" key="3">
    <source>
        <dbReference type="Proteomes" id="UP000199181"/>
    </source>
</evidence>
<feature type="signal peptide" evidence="1">
    <location>
        <begin position="1"/>
        <end position="35"/>
    </location>
</feature>